<proteinExistence type="predicted"/>
<comment type="caution">
    <text evidence="2">The sequence shown here is derived from an EMBL/GenBank/DDBJ whole genome shotgun (WGS) entry which is preliminary data.</text>
</comment>
<sequence length="102" mass="12216">MHFVDPDSGARTRSIERTWSAIKRGWNGTNHVKGQFDSYMAAFMWKRKNSTAEPQMEFLLDMIKEVYPPRSKDKRKLKKKKKREQSKIKTSPIRYSEKKFFN</sequence>
<evidence type="ECO:0008006" key="4">
    <source>
        <dbReference type="Google" id="ProtNLM"/>
    </source>
</evidence>
<reference evidence="2 3" key="1">
    <citation type="journal article" date="2019" name="Sci. Rep.">
        <title>Orb-weaving spider Araneus ventricosus genome elucidates the spidroin gene catalogue.</title>
        <authorList>
            <person name="Kono N."/>
            <person name="Nakamura H."/>
            <person name="Ohtoshi R."/>
            <person name="Moran D.A.P."/>
            <person name="Shinohara A."/>
            <person name="Yoshida Y."/>
            <person name="Fujiwara M."/>
            <person name="Mori M."/>
            <person name="Tomita M."/>
            <person name="Arakawa K."/>
        </authorList>
    </citation>
    <scope>NUCLEOTIDE SEQUENCE [LARGE SCALE GENOMIC DNA]</scope>
</reference>
<evidence type="ECO:0000313" key="2">
    <source>
        <dbReference type="EMBL" id="GBO35493.1"/>
    </source>
</evidence>
<dbReference type="EMBL" id="BGPR01059475">
    <property type="protein sequence ID" value="GBO35493.1"/>
    <property type="molecule type" value="Genomic_DNA"/>
</dbReference>
<accession>A0A4Y2WCU7</accession>
<dbReference type="OrthoDB" id="6431448at2759"/>
<dbReference type="AlphaFoldDB" id="A0A4Y2WCU7"/>
<organism evidence="2 3">
    <name type="scientific">Araneus ventricosus</name>
    <name type="common">Orbweaver spider</name>
    <name type="synonym">Epeira ventricosa</name>
    <dbReference type="NCBI Taxonomy" id="182803"/>
    <lineage>
        <taxon>Eukaryota</taxon>
        <taxon>Metazoa</taxon>
        <taxon>Ecdysozoa</taxon>
        <taxon>Arthropoda</taxon>
        <taxon>Chelicerata</taxon>
        <taxon>Arachnida</taxon>
        <taxon>Araneae</taxon>
        <taxon>Araneomorphae</taxon>
        <taxon>Entelegynae</taxon>
        <taxon>Araneoidea</taxon>
        <taxon>Araneidae</taxon>
        <taxon>Araneus</taxon>
    </lineage>
</organism>
<gene>
    <name evidence="2" type="ORF">AVEN_213972_1</name>
</gene>
<keyword evidence="3" id="KW-1185">Reference proteome</keyword>
<name>A0A4Y2WCU7_ARAVE</name>
<evidence type="ECO:0000313" key="3">
    <source>
        <dbReference type="Proteomes" id="UP000499080"/>
    </source>
</evidence>
<feature type="compositionally biased region" description="Basic residues" evidence="1">
    <location>
        <begin position="72"/>
        <end position="84"/>
    </location>
</feature>
<evidence type="ECO:0000256" key="1">
    <source>
        <dbReference type="SAM" id="MobiDB-lite"/>
    </source>
</evidence>
<dbReference type="Proteomes" id="UP000499080">
    <property type="component" value="Unassembled WGS sequence"/>
</dbReference>
<protein>
    <recommendedName>
        <fullName evidence="4">ISXO2-like transposase domain-containing protein</fullName>
    </recommendedName>
</protein>
<feature type="region of interest" description="Disordered" evidence="1">
    <location>
        <begin position="70"/>
        <end position="102"/>
    </location>
</feature>